<dbReference type="EMBL" id="JAYKXP010000007">
    <property type="protein sequence ID" value="KAK7056461.1"/>
    <property type="molecule type" value="Genomic_DNA"/>
</dbReference>
<comment type="caution">
    <text evidence="2">The sequence shown here is derived from an EMBL/GenBank/DDBJ whole genome shotgun (WGS) entry which is preliminary data.</text>
</comment>
<dbReference type="AlphaFoldDB" id="A0AAW0DVK2"/>
<dbReference type="InterPro" id="IPR002347">
    <property type="entry name" value="SDR_fam"/>
</dbReference>
<dbReference type="PANTHER" id="PTHR47534:SF3">
    <property type="entry name" value="ALCOHOL DEHYDROGENASE-LIKE C-TERMINAL DOMAIN-CONTAINING PROTEIN"/>
    <property type="match status" value="1"/>
</dbReference>
<dbReference type="Pfam" id="PF00106">
    <property type="entry name" value="adh_short"/>
    <property type="match status" value="1"/>
</dbReference>
<dbReference type="PANTHER" id="PTHR47534">
    <property type="entry name" value="YALI0E05731P"/>
    <property type="match status" value="1"/>
</dbReference>
<gene>
    <name evidence="2" type="ORF">VNI00_003016</name>
</gene>
<accession>A0AAW0DVK2</accession>
<keyword evidence="3" id="KW-1185">Reference proteome</keyword>
<protein>
    <submittedName>
        <fullName evidence="2">Uncharacterized protein</fullName>
    </submittedName>
</protein>
<organism evidence="2 3">
    <name type="scientific">Paramarasmius palmivorus</name>
    <dbReference type="NCBI Taxonomy" id="297713"/>
    <lineage>
        <taxon>Eukaryota</taxon>
        <taxon>Fungi</taxon>
        <taxon>Dikarya</taxon>
        <taxon>Basidiomycota</taxon>
        <taxon>Agaricomycotina</taxon>
        <taxon>Agaricomycetes</taxon>
        <taxon>Agaricomycetidae</taxon>
        <taxon>Agaricales</taxon>
        <taxon>Marasmiineae</taxon>
        <taxon>Marasmiaceae</taxon>
        <taxon>Paramarasmius</taxon>
    </lineage>
</organism>
<evidence type="ECO:0000313" key="3">
    <source>
        <dbReference type="Proteomes" id="UP001383192"/>
    </source>
</evidence>
<evidence type="ECO:0000256" key="1">
    <source>
        <dbReference type="ARBA" id="ARBA00023002"/>
    </source>
</evidence>
<keyword evidence="1" id="KW-0560">Oxidoreductase</keyword>
<dbReference type="InterPro" id="IPR052228">
    <property type="entry name" value="Sec_Metab_Biosynth_Oxidored"/>
</dbReference>
<dbReference type="GO" id="GO:0016491">
    <property type="term" value="F:oxidoreductase activity"/>
    <property type="evidence" value="ECO:0007669"/>
    <property type="project" value="UniProtKB-KW"/>
</dbReference>
<evidence type="ECO:0000313" key="2">
    <source>
        <dbReference type="EMBL" id="KAK7056461.1"/>
    </source>
</evidence>
<reference evidence="2 3" key="1">
    <citation type="submission" date="2024-01" db="EMBL/GenBank/DDBJ databases">
        <title>A draft genome for a cacao thread blight-causing isolate of Paramarasmius palmivorus.</title>
        <authorList>
            <person name="Baruah I.K."/>
            <person name="Bukari Y."/>
            <person name="Amoako-Attah I."/>
            <person name="Meinhardt L.W."/>
            <person name="Bailey B.A."/>
            <person name="Cohen S.P."/>
        </authorList>
    </citation>
    <scope>NUCLEOTIDE SEQUENCE [LARGE SCALE GENOMIC DNA]</scope>
    <source>
        <strain evidence="2 3">GH-12</strain>
    </source>
</reference>
<proteinExistence type="predicted"/>
<sequence>MKLSEAKSSNAHSGSRLSKTYTPIAIFVGGTSGIGQRTAELLAQYTDGNVHIIIVARRKHEAEKVLGGMIRPLDGRIVLREFVQADLSLMKNVEAAVSEIHCLLKDSGIPQKINFLFNSAGYGSFRNRRNDTEEGIDHQLAMRYYQRFKFVRETLPLLHAAKDAGEDARFVSCLAAGAWWPFVPKDGDFGYKKRKNGPGFHAALASAVYGDLAVEGFASRNPGISFTHMHPWFVRTLQFQRDVLFPEKYWFSKYINPILLFLWTFFSLSEEESAEYHLYALLHGEPGAHWRDNRANEIGFREQGVSKEAFWRHSMEETRTRIA</sequence>
<dbReference type="Gene3D" id="3.40.50.720">
    <property type="entry name" value="NAD(P)-binding Rossmann-like Domain"/>
    <property type="match status" value="1"/>
</dbReference>
<dbReference type="Proteomes" id="UP001383192">
    <property type="component" value="Unassembled WGS sequence"/>
</dbReference>
<name>A0AAW0DVK2_9AGAR</name>
<dbReference type="InterPro" id="IPR036291">
    <property type="entry name" value="NAD(P)-bd_dom_sf"/>
</dbReference>
<dbReference type="SUPFAM" id="SSF51735">
    <property type="entry name" value="NAD(P)-binding Rossmann-fold domains"/>
    <property type="match status" value="1"/>
</dbReference>